<reference evidence="2 3" key="1">
    <citation type="submission" date="2019-12" db="EMBL/GenBank/DDBJ databases">
        <authorList>
            <person name="Li J."/>
            <person name="Shi Y."/>
            <person name="Xu G."/>
            <person name="Xiao D."/>
            <person name="Ran X."/>
        </authorList>
    </citation>
    <scope>NUCLEOTIDE SEQUENCE [LARGE SCALE GENOMIC DNA]</scope>
    <source>
        <strain evidence="2 3">JCM 15915</strain>
    </source>
</reference>
<dbReference type="AlphaFoldDB" id="A0A7K1LJX3"/>
<dbReference type="Pfam" id="PF01161">
    <property type="entry name" value="PBP"/>
    <property type="match status" value="1"/>
</dbReference>
<evidence type="ECO:0000313" key="2">
    <source>
        <dbReference type="EMBL" id="MUN55504.1"/>
    </source>
</evidence>
<keyword evidence="3" id="KW-1185">Reference proteome</keyword>
<dbReference type="EMBL" id="WOGT01000006">
    <property type="protein sequence ID" value="MUN55504.1"/>
    <property type="molecule type" value="Genomic_DNA"/>
</dbReference>
<protein>
    <submittedName>
        <fullName evidence="2">YbhB/YbcL family Raf kinase inhibitor-like protein</fullName>
    </submittedName>
</protein>
<dbReference type="NCBIfam" id="TIGR00481">
    <property type="entry name" value="YbhB/YbcL family Raf kinase inhibitor-like protein"/>
    <property type="match status" value="1"/>
</dbReference>
<dbReference type="Proteomes" id="UP000462152">
    <property type="component" value="Unassembled WGS sequence"/>
</dbReference>
<dbReference type="PANTHER" id="PTHR30289:SF1">
    <property type="entry name" value="PEBP (PHOSPHATIDYLETHANOLAMINE-BINDING PROTEIN) FAMILY PROTEIN"/>
    <property type="match status" value="1"/>
</dbReference>
<accession>A0A7K1LJX3</accession>
<sequence>MLDREPYAGLPQLPEFTLTSDDVAENQPLALDQASGAMGIEGGKDIAPHLSWSGAPEGTKSYVVTCFDPDAPTPSGFWHLCVSNIPADVTELPNGWASRAIDGAVKHLNDGGNREFTGAAPPPGHGAHRYIFCVTAVDTEKLDVDESASPAVVNFNLFFHGIGRAFLTGTYEVTA</sequence>
<evidence type="ECO:0000256" key="1">
    <source>
        <dbReference type="ARBA" id="ARBA00007120"/>
    </source>
</evidence>
<name>A0A7K1LJX3_9MICC</name>
<dbReference type="InterPro" id="IPR008914">
    <property type="entry name" value="PEBP"/>
</dbReference>
<dbReference type="InterPro" id="IPR005247">
    <property type="entry name" value="YbhB_YbcL/LppC-like"/>
</dbReference>
<gene>
    <name evidence="2" type="ORF">GMA10_09825</name>
</gene>
<dbReference type="RefSeq" id="WP_129315251.1">
    <property type="nucleotide sequence ID" value="NZ_CP197643.1"/>
</dbReference>
<dbReference type="CDD" id="cd00865">
    <property type="entry name" value="PEBP_bact_arch"/>
    <property type="match status" value="1"/>
</dbReference>
<comment type="caution">
    <text evidence="2">The sequence shown here is derived from an EMBL/GenBank/DDBJ whole genome shotgun (WGS) entry which is preliminary data.</text>
</comment>
<dbReference type="InterPro" id="IPR036610">
    <property type="entry name" value="PEBP-like_sf"/>
</dbReference>
<proteinExistence type="inferred from homology"/>
<dbReference type="PANTHER" id="PTHR30289">
    <property type="entry name" value="UNCHARACTERIZED PROTEIN YBCL-RELATED"/>
    <property type="match status" value="1"/>
</dbReference>
<evidence type="ECO:0000313" key="3">
    <source>
        <dbReference type="Proteomes" id="UP000462152"/>
    </source>
</evidence>
<organism evidence="2 3">
    <name type="scientific">Rothia koreensis</name>
    <dbReference type="NCBI Taxonomy" id="592378"/>
    <lineage>
        <taxon>Bacteria</taxon>
        <taxon>Bacillati</taxon>
        <taxon>Actinomycetota</taxon>
        <taxon>Actinomycetes</taxon>
        <taxon>Micrococcales</taxon>
        <taxon>Micrococcaceae</taxon>
        <taxon>Rothia</taxon>
    </lineage>
</organism>
<dbReference type="SUPFAM" id="SSF49777">
    <property type="entry name" value="PEBP-like"/>
    <property type="match status" value="1"/>
</dbReference>
<dbReference type="OrthoDB" id="9797506at2"/>
<dbReference type="Gene3D" id="3.90.280.10">
    <property type="entry name" value="PEBP-like"/>
    <property type="match status" value="1"/>
</dbReference>
<comment type="similarity">
    <text evidence="1">Belongs to the UPF0098 family.</text>
</comment>